<evidence type="ECO:0000313" key="3">
    <source>
        <dbReference type="EMBL" id="OQX90697.1"/>
    </source>
</evidence>
<reference evidence="4" key="1">
    <citation type="submission" date="2017-03" db="EMBL/GenBank/DDBJ databases">
        <title>Novel pathways for hydrocarbon cycling and metabolic interdependencies in hydrothermal sediment communities.</title>
        <authorList>
            <person name="Dombrowski N."/>
            <person name="Seitz K."/>
            <person name="Teske A."/>
            <person name="Baker B."/>
        </authorList>
    </citation>
    <scope>NUCLEOTIDE SEQUENCE [LARGE SCALE GENOMIC DNA]</scope>
</reference>
<dbReference type="Gene3D" id="3.30.2290.10">
    <property type="entry name" value="PmbA/TldD superfamily"/>
    <property type="match status" value="1"/>
</dbReference>
<protein>
    <recommendedName>
        <fullName evidence="2">Metalloprotease TldD/E N-terminal domain-containing protein</fullName>
    </recommendedName>
</protein>
<name>A0A1W9S243_9BACT</name>
<dbReference type="GO" id="GO:0006508">
    <property type="term" value="P:proteolysis"/>
    <property type="evidence" value="ECO:0007669"/>
    <property type="project" value="InterPro"/>
</dbReference>
<comment type="caution">
    <text evidence="3">The sequence shown here is derived from an EMBL/GenBank/DDBJ whole genome shotgun (WGS) entry which is preliminary data.</text>
</comment>
<feature type="non-terminal residue" evidence="3">
    <location>
        <position position="85"/>
    </location>
</feature>
<dbReference type="GO" id="GO:0008237">
    <property type="term" value="F:metallopeptidase activity"/>
    <property type="evidence" value="ECO:0007669"/>
    <property type="project" value="InterPro"/>
</dbReference>
<feature type="domain" description="Metalloprotease TldD/E N-terminal" evidence="2">
    <location>
        <begin position="20"/>
        <end position="82"/>
    </location>
</feature>
<dbReference type="Pfam" id="PF01523">
    <property type="entry name" value="PmbA_TldD_1st"/>
    <property type="match status" value="1"/>
</dbReference>
<gene>
    <name evidence="3" type="ORF">B6D57_02255</name>
</gene>
<proteinExistence type="inferred from homology"/>
<organism evidence="3 4">
    <name type="scientific">Candidatus Coatesbacteria bacterium 4484_99</name>
    <dbReference type="NCBI Taxonomy" id="1970774"/>
    <lineage>
        <taxon>Bacteria</taxon>
        <taxon>Candidatus Coatesiibacteriota</taxon>
    </lineage>
</organism>
<evidence type="ECO:0000256" key="1">
    <source>
        <dbReference type="ARBA" id="ARBA00005836"/>
    </source>
</evidence>
<accession>A0A1W9S243</accession>
<dbReference type="InterPro" id="IPR036059">
    <property type="entry name" value="TldD/PmbA_sf"/>
</dbReference>
<comment type="similarity">
    <text evidence="1">Belongs to the peptidase U62 family.</text>
</comment>
<dbReference type="SUPFAM" id="SSF111283">
    <property type="entry name" value="Putative modulator of DNA gyrase, PmbA/TldD"/>
    <property type="match status" value="1"/>
</dbReference>
<dbReference type="InterPro" id="IPR002510">
    <property type="entry name" value="Metalloprtase-TldD/E_N"/>
</dbReference>
<sequence>MIKLKEYIPDLKVLSDVEYYDIRLERRFITTVIYHNDEPREISEVVQNGGCVRVLFNGGWGFSSFTNLDNLTDKVSEAKFLASNV</sequence>
<dbReference type="Proteomes" id="UP000192611">
    <property type="component" value="Unassembled WGS sequence"/>
</dbReference>
<dbReference type="AlphaFoldDB" id="A0A1W9S243"/>
<dbReference type="EMBL" id="NATQ01000033">
    <property type="protein sequence ID" value="OQX90697.1"/>
    <property type="molecule type" value="Genomic_DNA"/>
</dbReference>
<evidence type="ECO:0000259" key="2">
    <source>
        <dbReference type="Pfam" id="PF01523"/>
    </source>
</evidence>
<dbReference type="InterPro" id="IPR035068">
    <property type="entry name" value="TldD/PmbA_N"/>
</dbReference>
<evidence type="ECO:0000313" key="4">
    <source>
        <dbReference type="Proteomes" id="UP000192611"/>
    </source>
</evidence>